<evidence type="ECO:0000313" key="3">
    <source>
        <dbReference type="Proteomes" id="UP000316775"/>
    </source>
</evidence>
<dbReference type="OrthoDB" id="1364992at2"/>
<proteinExistence type="predicted"/>
<protein>
    <submittedName>
        <fullName evidence="2">Uncharacterized protein</fullName>
    </submittedName>
</protein>
<keyword evidence="3" id="KW-1185">Reference proteome</keyword>
<comment type="caution">
    <text evidence="2">The sequence shown here is derived from an EMBL/GenBank/DDBJ whole genome shotgun (WGS) entry which is preliminary data.</text>
</comment>
<feature type="transmembrane region" description="Helical" evidence="1">
    <location>
        <begin position="20"/>
        <end position="37"/>
    </location>
</feature>
<gene>
    <name evidence="2" type="ORF">FFL01_30960</name>
</gene>
<keyword evidence="1" id="KW-1133">Transmembrane helix</keyword>
<dbReference type="Proteomes" id="UP000316775">
    <property type="component" value="Unassembled WGS sequence"/>
</dbReference>
<feature type="transmembrane region" description="Helical" evidence="1">
    <location>
        <begin position="49"/>
        <end position="67"/>
    </location>
</feature>
<dbReference type="RefSeq" id="WP_073246862.1">
    <property type="nucleotide sequence ID" value="NZ_BJNP01000049.1"/>
</dbReference>
<evidence type="ECO:0000256" key="1">
    <source>
        <dbReference type="SAM" id="Phobius"/>
    </source>
</evidence>
<sequence length="177" mass="20983">MNKTFKGEYIPFYIRLFKRLAPLILLVIFAYFKIYYGRTFAGSLADYKIHFSILLIICFLYGIYFHTNRIRTVVNVISFSNDTLQIIGHDFNSKLEDSLNLNKLIIEIQEEELGKNKVRYCLEIYFDDKYYYLNKFDDWKYSTLAEIVDEYKSRTGKSVAGDQYYSKLVKNKQVNAA</sequence>
<accession>A0A4Y4B3C9</accession>
<dbReference type="STRING" id="983.SAMN05443543_11215"/>
<name>A0A4Y4B3C9_9FLAO</name>
<dbReference type="EMBL" id="BJNP01000049">
    <property type="protein sequence ID" value="GEC73557.1"/>
    <property type="molecule type" value="Genomic_DNA"/>
</dbReference>
<keyword evidence="1" id="KW-0472">Membrane</keyword>
<organism evidence="2 3">
    <name type="scientific">Flavobacterium flevense</name>
    <dbReference type="NCBI Taxonomy" id="983"/>
    <lineage>
        <taxon>Bacteria</taxon>
        <taxon>Pseudomonadati</taxon>
        <taxon>Bacteroidota</taxon>
        <taxon>Flavobacteriia</taxon>
        <taxon>Flavobacteriales</taxon>
        <taxon>Flavobacteriaceae</taxon>
        <taxon>Flavobacterium</taxon>
    </lineage>
</organism>
<reference evidence="2 3" key="1">
    <citation type="submission" date="2019-06" db="EMBL/GenBank/DDBJ databases">
        <title>Whole genome shotgun sequence of Flavobacterium flevense NBRC 14960.</title>
        <authorList>
            <person name="Hosoyama A."/>
            <person name="Uohara A."/>
            <person name="Ohji S."/>
            <person name="Ichikawa N."/>
        </authorList>
    </citation>
    <scope>NUCLEOTIDE SEQUENCE [LARGE SCALE GENOMIC DNA]</scope>
    <source>
        <strain evidence="2 3">NBRC 14960</strain>
    </source>
</reference>
<keyword evidence="1" id="KW-0812">Transmembrane</keyword>
<evidence type="ECO:0000313" key="2">
    <source>
        <dbReference type="EMBL" id="GEC73557.1"/>
    </source>
</evidence>
<dbReference type="AlphaFoldDB" id="A0A4Y4B3C9"/>